<dbReference type="Proteomes" id="UP000006201">
    <property type="component" value="Unassembled WGS sequence"/>
</dbReference>
<evidence type="ECO:0000313" key="2">
    <source>
        <dbReference type="Proteomes" id="UP000006201"/>
    </source>
</evidence>
<dbReference type="SFLD" id="SFLDS00003">
    <property type="entry name" value="Haloacid_Dehalogenase"/>
    <property type="match status" value="1"/>
</dbReference>
<sequence length="195" mass="21981">MIEINNIRGFIFDLDGTLVSSKLNFALIRKQINCPADQDLLTFIANIGCDIEKANALAHVHQHELDDAYDAIMLPGVATLLDTLHRKGIPTAIVTRNFKQAAEIKMRNNQINISTLITRDDAPAKPDPTALIQLAHQWQIPTQELIYVGDYVYDIDAAINANMRSCLYVEGNLPHYAHKADMVVYHFDQLTEKLR</sequence>
<protein>
    <submittedName>
        <fullName evidence="1">Putative hydrolase/phosphatase protein</fullName>
    </submittedName>
</protein>
<dbReference type="InterPro" id="IPR006439">
    <property type="entry name" value="HAD-SF_hydro_IA"/>
</dbReference>
<dbReference type="Gene3D" id="1.10.260.80">
    <property type="match status" value="1"/>
</dbReference>
<reference evidence="1 2" key="1">
    <citation type="submission" date="2006-02" db="EMBL/GenBank/DDBJ databases">
        <authorList>
            <person name="Moran M.A."/>
            <person name="Kjelleberg S."/>
            <person name="Egan S."/>
            <person name="Saunders N."/>
            <person name="Thomas T."/>
            <person name="Ferriera S."/>
            <person name="Johnson J."/>
            <person name="Kravitz S."/>
            <person name="Halpern A."/>
            <person name="Remington K."/>
            <person name="Beeson K."/>
            <person name="Tran B."/>
            <person name="Rogers Y.-H."/>
            <person name="Friedman R."/>
            <person name="Venter J.C."/>
        </authorList>
    </citation>
    <scope>NUCLEOTIDE SEQUENCE [LARGE SCALE GENOMIC DNA]</scope>
    <source>
        <strain evidence="1 2">D2</strain>
    </source>
</reference>
<dbReference type="NCBIfam" id="TIGR01509">
    <property type="entry name" value="HAD-SF-IA-v3"/>
    <property type="match status" value="1"/>
</dbReference>
<keyword evidence="2" id="KW-1185">Reference proteome</keyword>
<dbReference type="PANTHER" id="PTHR43885:SF1">
    <property type="entry name" value="SUPERFAMILY HYDROLASE, PUTATIVE (AFU_ORTHOLOGUE AFUA_4G13290)-RELATED"/>
    <property type="match status" value="1"/>
</dbReference>
<accession>A4C3T1</accession>
<dbReference type="SUPFAM" id="SSF56784">
    <property type="entry name" value="HAD-like"/>
    <property type="match status" value="1"/>
</dbReference>
<dbReference type="InterPro" id="IPR041492">
    <property type="entry name" value="HAD_2"/>
</dbReference>
<dbReference type="AlphaFoldDB" id="A4C3T1"/>
<organism evidence="1 2">
    <name type="scientific">Pseudoalteromonas tunicata D2</name>
    <dbReference type="NCBI Taxonomy" id="87626"/>
    <lineage>
        <taxon>Bacteria</taxon>
        <taxon>Pseudomonadati</taxon>
        <taxon>Pseudomonadota</taxon>
        <taxon>Gammaproteobacteria</taxon>
        <taxon>Alteromonadales</taxon>
        <taxon>Pseudoalteromonadaceae</taxon>
        <taxon>Pseudoalteromonas</taxon>
    </lineage>
</organism>
<dbReference type="SFLD" id="SFLDG01129">
    <property type="entry name" value="C1.5:_HAD__Beta-PGM__Phosphata"/>
    <property type="match status" value="1"/>
</dbReference>
<dbReference type="RefSeq" id="WP_009836513.1">
    <property type="nucleotide sequence ID" value="NZ_AAOH01000001.1"/>
</dbReference>
<dbReference type="STRING" id="87626.PTD2_01551"/>
<keyword evidence="1" id="KW-0378">Hydrolase</keyword>
<dbReference type="eggNOG" id="COG0546">
    <property type="taxonomic scope" value="Bacteria"/>
</dbReference>
<dbReference type="OrthoDB" id="5623813at2"/>
<dbReference type="InterPro" id="IPR023214">
    <property type="entry name" value="HAD_sf"/>
</dbReference>
<dbReference type="HOGENOM" id="CLU_045011_11_3_6"/>
<evidence type="ECO:0000313" key="1">
    <source>
        <dbReference type="EMBL" id="EAR30213.1"/>
    </source>
</evidence>
<comment type="caution">
    <text evidence="1">The sequence shown here is derived from an EMBL/GenBank/DDBJ whole genome shotgun (WGS) entry which is preliminary data.</text>
</comment>
<proteinExistence type="predicted"/>
<dbReference type="InterPro" id="IPR036412">
    <property type="entry name" value="HAD-like_sf"/>
</dbReference>
<dbReference type="Gene3D" id="3.40.50.1000">
    <property type="entry name" value="HAD superfamily/HAD-like"/>
    <property type="match status" value="1"/>
</dbReference>
<dbReference type="Pfam" id="PF13419">
    <property type="entry name" value="HAD_2"/>
    <property type="match status" value="1"/>
</dbReference>
<dbReference type="PANTHER" id="PTHR43885">
    <property type="entry name" value="HALOACID DEHALOGENASE-LIKE HYDROLASE"/>
    <property type="match status" value="1"/>
</dbReference>
<dbReference type="EMBL" id="AAOH01000001">
    <property type="protein sequence ID" value="EAR30213.1"/>
    <property type="molecule type" value="Genomic_DNA"/>
</dbReference>
<gene>
    <name evidence="1" type="ORF">PTD2_01551</name>
</gene>
<name>A4C3T1_9GAMM</name>
<dbReference type="GO" id="GO:0016787">
    <property type="term" value="F:hydrolase activity"/>
    <property type="evidence" value="ECO:0007669"/>
    <property type="project" value="UniProtKB-KW"/>
</dbReference>
<dbReference type="NCBIfam" id="TIGR01549">
    <property type="entry name" value="HAD-SF-IA-v1"/>
    <property type="match status" value="1"/>
</dbReference>